<gene>
    <name evidence="1" type="ORF">S01H1_40735</name>
</gene>
<proteinExistence type="predicted"/>
<organism evidence="1">
    <name type="scientific">marine sediment metagenome</name>
    <dbReference type="NCBI Taxonomy" id="412755"/>
    <lineage>
        <taxon>unclassified sequences</taxon>
        <taxon>metagenomes</taxon>
        <taxon>ecological metagenomes</taxon>
    </lineage>
</organism>
<comment type="caution">
    <text evidence="1">The sequence shown here is derived from an EMBL/GenBank/DDBJ whole genome shotgun (WGS) entry which is preliminary data.</text>
</comment>
<reference evidence="1" key="1">
    <citation type="journal article" date="2014" name="Front. Microbiol.">
        <title>High frequency of phylogenetically diverse reductive dehalogenase-homologous genes in deep subseafloor sedimentary metagenomes.</title>
        <authorList>
            <person name="Kawai M."/>
            <person name="Futagami T."/>
            <person name="Toyoda A."/>
            <person name="Takaki Y."/>
            <person name="Nishi S."/>
            <person name="Hori S."/>
            <person name="Arai W."/>
            <person name="Tsubouchi T."/>
            <person name="Morono Y."/>
            <person name="Uchiyama I."/>
            <person name="Ito T."/>
            <person name="Fujiyama A."/>
            <person name="Inagaki F."/>
            <person name="Takami H."/>
        </authorList>
    </citation>
    <scope>NUCLEOTIDE SEQUENCE</scope>
    <source>
        <strain evidence="1">Expedition CK06-06</strain>
    </source>
</reference>
<dbReference type="AlphaFoldDB" id="X0URN5"/>
<accession>X0URN5</accession>
<protein>
    <submittedName>
        <fullName evidence="1">Uncharacterized protein</fullName>
    </submittedName>
</protein>
<dbReference type="EMBL" id="BARS01025802">
    <property type="protein sequence ID" value="GAG08375.1"/>
    <property type="molecule type" value="Genomic_DNA"/>
</dbReference>
<sequence length="207" mass="24428">VDKNKLCRNCQGKIYFDLQQRIRIIQDSQKLIEKSKNFNTRIGRIDILLEHVQALKKYEDKNITTLELSPPEVEKAYLGIRSELIFEDINEEIDKIMNKAKLGLTPRTKMNEANKALVKINERRKEIQEEDKINVIEKKEKEIKTFIHKTQLNEYIEEAKKAEFKGQKSKALDKYQEALYFLQNDEIDDSLQKENIDELKAKISELT</sequence>
<name>X0URN5_9ZZZZ</name>
<evidence type="ECO:0000313" key="1">
    <source>
        <dbReference type="EMBL" id="GAG08375.1"/>
    </source>
</evidence>
<feature type="non-terminal residue" evidence="1">
    <location>
        <position position="1"/>
    </location>
</feature>